<dbReference type="OrthoDB" id="25818at2759"/>
<feature type="compositionally biased region" description="Basic and acidic residues" evidence="4">
    <location>
        <begin position="159"/>
        <end position="178"/>
    </location>
</feature>
<dbReference type="GO" id="GO:0008270">
    <property type="term" value="F:zinc ion binding"/>
    <property type="evidence" value="ECO:0007669"/>
    <property type="project" value="InterPro"/>
</dbReference>
<dbReference type="Pfam" id="PF00172">
    <property type="entry name" value="Zn_clus"/>
    <property type="match status" value="1"/>
</dbReference>
<dbReference type="PANTHER" id="PTHR23416:SF76">
    <property type="entry name" value="ZN(II)2CYS6 TRANSCRIPTION FACTOR (EUROFUNG)"/>
    <property type="match status" value="1"/>
</dbReference>
<dbReference type="InterPro" id="IPR011004">
    <property type="entry name" value="Trimer_LpxA-like_sf"/>
</dbReference>
<dbReference type="InterPro" id="IPR036864">
    <property type="entry name" value="Zn2-C6_fun-type_DNA-bd_sf"/>
</dbReference>
<evidence type="ECO:0000259" key="5">
    <source>
        <dbReference type="PROSITE" id="PS50048"/>
    </source>
</evidence>
<dbReference type="EMBL" id="CAJPDQ010000026">
    <property type="protein sequence ID" value="CAF9927201.1"/>
    <property type="molecule type" value="Genomic_DNA"/>
</dbReference>
<accession>A0A8H3FTT4</accession>
<dbReference type="SUPFAM" id="SSF51161">
    <property type="entry name" value="Trimeric LpxA-like enzymes"/>
    <property type="match status" value="1"/>
</dbReference>
<dbReference type="SMART" id="SM00066">
    <property type="entry name" value="GAL4"/>
    <property type="match status" value="1"/>
</dbReference>
<feature type="compositionally biased region" description="Polar residues" evidence="4">
    <location>
        <begin position="67"/>
        <end position="86"/>
    </location>
</feature>
<dbReference type="GO" id="GO:0000981">
    <property type="term" value="F:DNA-binding transcription factor activity, RNA polymerase II-specific"/>
    <property type="evidence" value="ECO:0007669"/>
    <property type="project" value="InterPro"/>
</dbReference>
<dbReference type="Pfam" id="PF14602">
    <property type="entry name" value="Hexapep_2"/>
    <property type="match status" value="1"/>
</dbReference>
<dbReference type="CDD" id="cd00067">
    <property type="entry name" value="GAL4"/>
    <property type="match status" value="1"/>
</dbReference>
<comment type="caution">
    <text evidence="6">The sequence shown here is derived from an EMBL/GenBank/DDBJ whole genome shotgun (WGS) entry which is preliminary data.</text>
</comment>
<feature type="compositionally biased region" description="Pro residues" evidence="4">
    <location>
        <begin position="369"/>
        <end position="397"/>
    </location>
</feature>
<feature type="compositionally biased region" description="Polar residues" evidence="4">
    <location>
        <begin position="40"/>
        <end position="50"/>
    </location>
</feature>
<comment type="similarity">
    <text evidence="1">Belongs to the transferase hexapeptide repeat family.</text>
</comment>
<dbReference type="PROSITE" id="PS00463">
    <property type="entry name" value="ZN2_CY6_FUNGAL_1"/>
    <property type="match status" value="1"/>
</dbReference>
<dbReference type="CDD" id="cd03357">
    <property type="entry name" value="LbH_MAT_GAT"/>
    <property type="match status" value="1"/>
</dbReference>
<feature type="compositionally biased region" description="Polar residues" evidence="4">
    <location>
        <begin position="267"/>
        <end position="281"/>
    </location>
</feature>
<feature type="region of interest" description="Disordered" evidence="4">
    <location>
        <begin position="1"/>
        <end position="178"/>
    </location>
</feature>
<feature type="compositionally biased region" description="Basic and acidic residues" evidence="4">
    <location>
        <begin position="108"/>
        <end position="133"/>
    </location>
</feature>
<dbReference type="InterPro" id="IPR001138">
    <property type="entry name" value="Zn2Cys6_DnaBD"/>
</dbReference>
<keyword evidence="3" id="KW-0539">Nucleus</keyword>
<reference evidence="6" key="1">
    <citation type="submission" date="2021-03" db="EMBL/GenBank/DDBJ databases">
        <authorList>
            <person name="Tagirdzhanova G."/>
        </authorList>
    </citation>
    <scope>NUCLEOTIDE SEQUENCE</scope>
</reference>
<protein>
    <recommendedName>
        <fullName evidence="5">Zn(2)-C6 fungal-type domain-containing protein</fullName>
    </recommendedName>
</protein>
<dbReference type="InterPro" id="IPR001451">
    <property type="entry name" value="Hexapep"/>
</dbReference>
<organism evidence="6 7">
    <name type="scientific">Gomphillus americanus</name>
    <dbReference type="NCBI Taxonomy" id="1940652"/>
    <lineage>
        <taxon>Eukaryota</taxon>
        <taxon>Fungi</taxon>
        <taxon>Dikarya</taxon>
        <taxon>Ascomycota</taxon>
        <taxon>Pezizomycotina</taxon>
        <taxon>Lecanoromycetes</taxon>
        <taxon>OSLEUM clade</taxon>
        <taxon>Ostropomycetidae</taxon>
        <taxon>Ostropales</taxon>
        <taxon>Graphidaceae</taxon>
        <taxon>Gomphilloideae</taxon>
        <taxon>Gomphillus</taxon>
    </lineage>
</organism>
<feature type="domain" description="Zn(2)-C6 fungal-type" evidence="5">
    <location>
        <begin position="208"/>
        <end position="236"/>
    </location>
</feature>
<feature type="region of interest" description="Disordered" evidence="4">
    <location>
        <begin position="267"/>
        <end position="420"/>
    </location>
</feature>
<dbReference type="GO" id="GO:0016407">
    <property type="term" value="F:acetyltransferase activity"/>
    <property type="evidence" value="ECO:0007669"/>
    <property type="project" value="InterPro"/>
</dbReference>
<evidence type="ECO:0000256" key="4">
    <source>
        <dbReference type="SAM" id="MobiDB-lite"/>
    </source>
</evidence>
<keyword evidence="7" id="KW-1185">Reference proteome</keyword>
<sequence length="634" mass="69548">MSAIHAEQSSTPQMNGHLHQIPSSGGGGGGFTAVNGFANKPSQGSSNADEATSPRRESYPRQHSIPDVNTISSKTDSNRSSPTMISIQRRRLSSSESPHSPPIRKRPHPEAFSDRDDSLTPKRERGSEDRKANSSEGDVSYAKTSQEEGEEQQKLAAEALRRDSDPTRRESNGDDRSYADYEITRAGIILEHDRKKRKRVFSNRTKTGCMTCRKRKKKCDEAHPECNNCLRGGFVCEGYSTRSQWQKPNATKTPVLLSIKEGPSTYQNTISTSLPPGTANSVRYPDDHHSQPDLKSLDDSRRLSPRLESRPPWPTQVASSPYGPPPPQPLSLFPDRSIEARPSISKPEGIHDPQEPPFSTLPMSQRPQIPIPPGPHHPPSIHGPPPPSLPLPPPPTMAPQILESGSQRPASHHRQETERDKMLRGEYFLPYTPALMADREQCALAVWRFNNSTNPAQGFKLEERMNFFRDIVNLRPTHEPNAAVGPPDPNDPPIVGSVGTGVIVEAPFSCDYGYNITIGNDVVIGADCRITDTCSVHIGNNVVFSPGVRLMCATYAIDPKERKKGKGRALGRQIVIDDDVWIGSNVIILPGVKIGRCTTIGAGSLLHKDVPPYVVVAGNPPKVVRGIYDDGRAS</sequence>
<dbReference type="Pfam" id="PF12464">
    <property type="entry name" value="Mac"/>
    <property type="match status" value="1"/>
</dbReference>
<dbReference type="GO" id="GO:0008374">
    <property type="term" value="F:O-acyltransferase activity"/>
    <property type="evidence" value="ECO:0007669"/>
    <property type="project" value="TreeGrafter"/>
</dbReference>
<gene>
    <name evidence="6" type="ORF">GOMPHAMPRED_004348</name>
</gene>
<dbReference type="InterPro" id="IPR051159">
    <property type="entry name" value="Hexapeptide_acetyltransf"/>
</dbReference>
<dbReference type="InterPro" id="IPR024688">
    <property type="entry name" value="Mac_dom"/>
</dbReference>
<evidence type="ECO:0000256" key="2">
    <source>
        <dbReference type="ARBA" id="ARBA00022679"/>
    </source>
</evidence>
<dbReference type="Gene3D" id="4.10.240.10">
    <property type="entry name" value="Zn(2)-C6 fungal-type DNA-binding domain"/>
    <property type="match status" value="1"/>
</dbReference>
<dbReference type="AlphaFoldDB" id="A0A8H3FTT4"/>
<dbReference type="PANTHER" id="PTHR23416">
    <property type="entry name" value="SIALIC ACID SYNTHASE-RELATED"/>
    <property type="match status" value="1"/>
</dbReference>
<evidence type="ECO:0000256" key="1">
    <source>
        <dbReference type="ARBA" id="ARBA00007274"/>
    </source>
</evidence>
<name>A0A8H3FTT4_9LECA</name>
<dbReference type="InterPro" id="IPR018357">
    <property type="entry name" value="Hexapep_transf_CS"/>
</dbReference>
<dbReference type="PROSITE" id="PS50048">
    <property type="entry name" value="ZN2_CY6_FUNGAL_2"/>
    <property type="match status" value="1"/>
</dbReference>
<dbReference type="Pfam" id="PF00132">
    <property type="entry name" value="Hexapep"/>
    <property type="match status" value="1"/>
</dbReference>
<dbReference type="SMART" id="SM01266">
    <property type="entry name" value="Mac"/>
    <property type="match status" value="1"/>
</dbReference>
<dbReference type="SUPFAM" id="SSF57701">
    <property type="entry name" value="Zn2/Cys6 DNA-binding domain"/>
    <property type="match status" value="1"/>
</dbReference>
<dbReference type="Gene3D" id="2.160.10.10">
    <property type="entry name" value="Hexapeptide repeat proteins"/>
    <property type="match status" value="1"/>
</dbReference>
<dbReference type="PROSITE" id="PS00101">
    <property type="entry name" value="HEXAPEP_TRANSFERASES"/>
    <property type="match status" value="1"/>
</dbReference>
<dbReference type="Proteomes" id="UP000664169">
    <property type="component" value="Unassembled WGS sequence"/>
</dbReference>
<proteinExistence type="inferred from homology"/>
<evidence type="ECO:0000313" key="7">
    <source>
        <dbReference type="Proteomes" id="UP000664169"/>
    </source>
</evidence>
<feature type="compositionally biased region" description="Basic and acidic residues" evidence="4">
    <location>
        <begin position="284"/>
        <end position="309"/>
    </location>
</feature>
<keyword evidence="2" id="KW-0808">Transferase</keyword>
<evidence type="ECO:0000256" key="3">
    <source>
        <dbReference type="ARBA" id="ARBA00023242"/>
    </source>
</evidence>
<evidence type="ECO:0000313" key="6">
    <source>
        <dbReference type="EMBL" id="CAF9927201.1"/>
    </source>
</evidence>